<dbReference type="OrthoDB" id="21342at2"/>
<evidence type="ECO:0000313" key="4">
    <source>
        <dbReference type="Proteomes" id="UP000254209"/>
    </source>
</evidence>
<evidence type="ECO:0000256" key="2">
    <source>
        <dbReference type="SAM" id="MobiDB-lite"/>
    </source>
</evidence>
<sequence>MKHLRFDRHEIKKAQLNQDGHLYDTPVITRTGVFAYRNPDGSTRRELRLPEEVFKQDSLDTLRGVPITLGHVGKAGNNNTHGNIGAVLSAGKQDGDNLIADIVIHKSNVINQDNQELSCGYECDLEEKSGVWNGQAYDVIQRNIRHNHVAIVKKGRAGVARLNLDAADEDFDPITQEINNPKPKESNMTKVRLDNGIEYEAAPEVVAELNKLRADNADLIKAKDTAEAERDVAKADLKELQDKQAQIQTEAIAEAKARIELENQAKAAGVEVKQDSSDREIKIAVISKIRQDMNFDGKSDDYVQGFYDDACVQLSKSERNAQSQRNQITQNRQDGQDSSNHNSGRISAAAAREKMLQGFHNSSK</sequence>
<dbReference type="STRING" id="1120980.GCA_000745955_02128"/>
<evidence type="ECO:0000256" key="1">
    <source>
        <dbReference type="SAM" id="Coils"/>
    </source>
</evidence>
<dbReference type="PIRSF" id="PIRSF029215">
    <property type="entry name" value="UCP029215"/>
    <property type="match status" value="1"/>
</dbReference>
<reference evidence="3 4" key="1">
    <citation type="submission" date="2018-06" db="EMBL/GenBank/DDBJ databases">
        <authorList>
            <consortium name="Pathogen Informatics"/>
            <person name="Doyle S."/>
        </authorList>
    </citation>
    <scope>NUCLEOTIDE SEQUENCE [LARGE SCALE GENOMIC DNA]</scope>
    <source>
        <strain evidence="3 4">NCTC10283</strain>
    </source>
</reference>
<organism evidence="3 4">
    <name type="scientific">Alysiella crassa</name>
    <dbReference type="NCBI Taxonomy" id="153491"/>
    <lineage>
        <taxon>Bacteria</taxon>
        <taxon>Pseudomonadati</taxon>
        <taxon>Pseudomonadota</taxon>
        <taxon>Betaproteobacteria</taxon>
        <taxon>Neisseriales</taxon>
        <taxon>Neisseriaceae</taxon>
        <taxon>Alysiella</taxon>
    </lineage>
</organism>
<feature type="region of interest" description="Disordered" evidence="2">
    <location>
        <begin position="317"/>
        <end position="364"/>
    </location>
</feature>
<feature type="compositionally biased region" description="Polar residues" evidence="2">
    <location>
        <begin position="320"/>
        <end position="345"/>
    </location>
</feature>
<feature type="coiled-coil region" evidence="1">
    <location>
        <begin position="209"/>
        <end position="250"/>
    </location>
</feature>
<name>A0A376BW69_9NEIS</name>
<dbReference type="AlphaFoldDB" id="A0A376BW69"/>
<protein>
    <submittedName>
        <fullName evidence="3">Uncharacterized protein conserved in bacteria</fullName>
    </submittedName>
</protein>
<dbReference type="Proteomes" id="UP000254209">
    <property type="component" value="Unassembled WGS sequence"/>
</dbReference>
<evidence type="ECO:0000313" key="3">
    <source>
        <dbReference type="EMBL" id="SSY81055.1"/>
    </source>
</evidence>
<keyword evidence="4" id="KW-1185">Reference proteome</keyword>
<proteinExistence type="predicted"/>
<keyword evidence="1" id="KW-0175">Coiled coil</keyword>
<dbReference type="EMBL" id="UFSO01000003">
    <property type="protein sequence ID" value="SSY81055.1"/>
    <property type="molecule type" value="Genomic_DNA"/>
</dbReference>
<dbReference type="RefSeq" id="WP_034294734.1">
    <property type="nucleotide sequence ID" value="NZ_CP091519.2"/>
</dbReference>
<gene>
    <name evidence="3" type="ORF">NCTC10283_02620</name>
</gene>
<dbReference type="Pfam" id="PF09979">
    <property type="entry name" value="DUF2213"/>
    <property type="match status" value="1"/>
</dbReference>
<dbReference type="InterPro" id="IPR016913">
    <property type="entry name" value="UCP029215"/>
</dbReference>
<accession>A0A376BW69</accession>